<dbReference type="EMBL" id="CP015405">
    <property type="protein sequence ID" value="ANU75893.1"/>
    <property type="molecule type" value="Genomic_DNA"/>
</dbReference>
<keyword evidence="1" id="KW-0812">Transmembrane</keyword>
<gene>
    <name evidence="2" type="ORF">A4V09_09020</name>
</gene>
<proteinExistence type="predicted"/>
<dbReference type="Proteomes" id="UP000092574">
    <property type="component" value="Chromosome"/>
</dbReference>
<evidence type="ECO:0000313" key="3">
    <source>
        <dbReference type="Proteomes" id="UP000092574"/>
    </source>
</evidence>
<feature type="transmembrane region" description="Helical" evidence="1">
    <location>
        <begin position="94"/>
        <end position="115"/>
    </location>
</feature>
<keyword evidence="3" id="KW-1185">Reference proteome</keyword>
<keyword evidence="1" id="KW-0472">Membrane</keyword>
<sequence length="138" mass="15858">MNKFTYQVIILAAALFMLAGTGLAVFSNAWVEGNRYDSHVADYENKQMIQSDESDIDEQTVHNFVPSFRVLFQQVLKQFRGRQTPFHWLSNLNMSLYIFSIVLGGGIFLLFLFYASLPNQFCVKLNITHKSDGKKRPL</sequence>
<accession>A0A1C7IAR0</accession>
<organism evidence="2 3">
    <name type="scientific">Blautia pseudococcoides</name>
    <dbReference type="NCBI Taxonomy" id="1796616"/>
    <lineage>
        <taxon>Bacteria</taxon>
        <taxon>Bacillati</taxon>
        <taxon>Bacillota</taxon>
        <taxon>Clostridia</taxon>
        <taxon>Lachnospirales</taxon>
        <taxon>Lachnospiraceae</taxon>
        <taxon>Blautia</taxon>
    </lineage>
</organism>
<dbReference type="AlphaFoldDB" id="A0A1C7IAR0"/>
<keyword evidence="1" id="KW-1133">Transmembrane helix</keyword>
<protein>
    <submittedName>
        <fullName evidence="2">Uncharacterized protein</fullName>
    </submittedName>
</protein>
<evidence type="ECO:0000313" key="2">
    <source>
        <dbReference type="EMBL" id="ANU75893.1"/>
    </source>
</evidence>
<dbReference type="KEGG" id="byl:A4V09_09020"/>
<reference evidence="2" key="1">
    <citation type="submission" date="2017-04" db="EMBL/GenBank/DDBJ databases">
        <title>Complete Genome Sequences of Twelve Strains of a Stable Defined Moderately Diverse Mouse Microbiota 2 (sDMDMm2).</title>
        <authorList>
            <person name="Uchimura Y."/>
            <person name="Wyss M."/>
            <person name="Brugiroux S."/>
            <person name="Limenitakis J.P."/>
            <person name="Stecher B."/>
            <person name="McCoy K.D."/>
            <person name="Macpherson A.J."/>
        </authorList>
    </citation>
    <scope>NUCLEOTIDE SEQUENCE</scope>
    <source>
        <strain evidence="2">YL58</strain>
    </source>
</reference>
<name>A0A1C7IAR0_9FIRM</name>
<evidence type="ECO:0000256" key="1">
    <source>
        <dbReference type="SAM" id="Phobius"/>
    </source>
</evidence>